<proteinExistence type="predicted"/>
<dbReference type="EMBL" id="PP079415">
    <property type="protein sequence ID" value="WWO60277.1"/>
    <property type="molecule type" value="Genomic_DNA"/>
</dbReference>
<evidence type="ECO:0000313" key="2">
    <source>
        <dbReference type="Proteomes" id="UP001384053"/>
    </source>
</evidence>
<organism evidence="1 2">
    <name type="scientific">Xanthomonas phage SB4</name>
    <dbReference type="NCBI Taxonomy" id="3117473"/>
    <lineage>
        <taxon>Viruses</taxon>
        <taxon>Duplodnaviria</taxon>
        <taxon>Heunggongvirae</taxon>
        <taxon>Uroviricota</taxon>
        <taxon>Caudoviricetes</taxon>
        <taxon>Autographivirales</taxon>
        <taxon>Autonotataviridae</taxon>
        <taxon>Gujervirinae</taxon>
        <taxon>Ceskevirus</taxon>
        <taxon>Ceskevirus SB4</taxon>
    </lineage>
</organism>
<keyword evidence="2" id="KW-1185">Reference proteome</keyword>
<accession>A0ABZ2GY53</accession>
<reference evidence="1 2" key="1">
    <citation type="submission" date="2024-01" db="EMBL/GenBank/DDBJ databases">
        <title>Novel lytic viruses for Xanthomonas sp. and Stenotrophomonas maltophilia.</title>
        <authorList>
            <person name="Petrzik K."/>
            <person name="Brazdova S."/>
            <person name="Sovova L."/>
            <person name="Neoralova M."/>
        </authorList>
    </citation>
    <scope>NUCLEOTIDE SEQUENCE [LARGE SCALE GENOMIC DNA]</scope>
</reference>
<dbReference type="Proteomes" id="UP001384053">
    <property type="component" value="Segment"/>
</dbReference>
<sequence length="94" mass="10688">MTPDYPGAKFAKVSKPVELIPTYKADQLEAGRLYRADHVRFRDAVVWMAVADERSHATDKQVLLVNLGSGLYTYPKGEFTYVEVIMTEPMQVHE</sequence>
<evidence type="ECO:0000313" key="1">
    <source>
        <dbReference type="EMBL" id="WWO60277.1"/>
    </source>
</evidence>
<protein>
    <submittedName>
        <fullName evidence="1">Uncharacterized protein</fullName>
    </submittedName>
</protein>
<name>A0ABZ2GY53_9CAUD</name>